<keyword evidence="2" id="KW-0812">Transmembrane</keyword>
<sequence>MCYISHAPANTTTSSDGICCFDSEACANLVCGTQNAPVHIGATGYGGDITCVLNYTVVSHIANQNGSVDCGGSGCAWRNDTSTSISTGSSSPTATESSNTGAAMRTSGDLGGVVGIGALVLCLFALVPKKFF</sequence>
<keyword evidence="2" id="KW-1133">Transmembrane helix</keyword>
<keyword evidence="2" id="KW-0472">Membrane</keyword>
<feature type="compositionally biased region" description="Low complexity" evidence="1">
    <location>
        <begin position="83"/>
        <end position="95"/>
    </location>
</feature>
<comment type="caution">
    <text evidence="3">The sequence shown here is derived from an EMBL/GenBank/DDBJ whole genome shotgun (WGS) entry which is preliminary data.</text>
</comment>
<evidence type="ECO:0000313" key="3">
    <source>
        <dbReference type="EMBL" id="TYJ53244.1"/>
    </source>
</evidence>
<organism evidence="3 4">
    <name type="scientific">Cryptococcus floricola</name>
    <dbReference type="NCBI Taxonomy" id="2591691"/>
    <lineage>
        <taxon>Eukaryota</taxon>
        <taxon>Fungi</taxon>
        <taxon>Dikarya</taxon>
        <taxon>Basidiomycota</taxon>
        <taxon>Agaricomycotina</taxon>
        <taxon>Tremellomycetes</taxon>
        <taxon>Tremellales</taxon>
        <taxon>Cryptococcaceae</taxon>
        <taxon>Cryptococcus</taxon>
    </lineage>
</organism>
<accession>A0A5D3ARA0</accession>
<name>A0A5D3ARA0_9TREE</name>
<dbReference type="AlphaFoldDB" id="A0A5D3ARA0"/>
<evidence type="ECO:0000256" key="1">
    <source>
        <dbReference type="SAM" id="MobiDB-lite"/>
    </source>
</evidence>
<feature type="region of interest" description="Disordered" evidence="1">
    <location>
        <begin position="83"/>
        <end position="102"/>
    </location>
</feature>
<evidence type="ECO:0000313" key="4">
    <source>
        <dbReference type="Proteomes" id="UP000322245"/>
    </source>
</evidence>
<dbReference type="EMBL" id="NIDF01000096">
    <property type="protein sequence ID" value="TYJ53244.1"/>
    <property type="molecule type" value="Genomic_DNA"/>
</dbReference>
<protein>
    <submittedName>
        <fullName evidence="3">Uncharacterized protein</fullName>
    </submittedName>
</protein>
<reference evidence="3 4" key="1">
    <citation type="submission" date="2017-05" db="EMBL/GenBank/DDBJ databases">
        <title>The Genome Sequence of Tsuchiyaea wingfieldii DSM 27421.</title>
        <authorList>
            <person name="Cuomo C."/>
            <person name="Passer A."/>
            <person name="Billmyre B."/>
            <person name="Heitman J."/>
        </authorList>
    </citation>
    <scope>NUCLEOTIDE SEQUENCE [LARGE SCALE GENOMIC DNA]</scope>
    <source>
        <strain evidence="3 4">DSM 27421</strain>
    </source>
</reference>
<proteinExistence type="predicted"/>
<evidence type="ECO:0000256" key="2">
    <source>
        <dbReference type="SAM" id="Phobius"/>
    </source>
</evidence>
<keyword evidence="4" id="KW-1185">Reference proteome</keyword>
<gene>
    <name evidence="3" type="ORF">B9479_006111</name>
</gene>
<dbReference type="Proteomes" id="UP000322245">
    <property type="component" value="Unassembled WGS sequence"/>
</dbReference>
<feature type="transmembrane region" description="Helical" evidence="2">
    <location>
        <begin position="110"/>
        <end position="127"/>
    </location>
</feature>